<evidence type="ECO:0000313" key="2">
    <source>
        <dbReference type="Proteomes" id="UP000466388"/>
    </source>
</evidence>
<accession>A0A7X2XWZ9</accession>
<dbReference type="RefSeq" id="WP_155431751.1">
    <property type="nucleotide sequence ID" value="NZ_WNJO01000007.1"/>
</dbReference>
<evidence type="ECO:0000313" key="1">
    <source>
        <dbReference type="EMBL" id="MTV82483.1"/>
    </source>
</evidence>
<organism evidence="1 2">
    <name type="scientific">Secundilactobacillus folii</name>
    <dbReference type="NCBI Taxonomy" id="2678357"/>
    <lineage>
        <taxon>Bacteria</taxon>
        <taxon>Bacillati</taxon>
        <taxon>Bacillota</taxon>
        <taxon>Bacilli</taxon>
        <taxon>Lactobacillales</taxon>
        <taxon>Lactobacillaceae</taxon>
        <taxon>Secundilactobacillus</taxon>
    </lineage>
</organism>
<protein>
    <submittedName>
        <fullName evidence="1">Uncharacterized protein</fullName>
    </submittedName>
</protein>
<keyword evidence="2" id="KW-1185">Reference proteome</keyword>
<comment type="caution">
    <text evidence="1">The sequence shown here is derived from an EMBL/GenBank/DDBJ whole genome shotgun (WGS) entry which is preliminary data.</text>
</comment>
<dbReference type="Proteomes" id="UP000466388">
    <property type="component" value="Unassembled WGS sequence"/>
</dbReference>
<reference evidence="1 2" key="1">
    <citation type="submission" date="2019-11" db="EMBL/GenBank/DDBJ databases">
        <title>Lactobacillus sp. nov. CRM56-3, isolated from fermented tea leaves.</title>
        <authorList>
            <person name="Phuengjayaem S."/>
            <person name="Tanasupawat S."/>
        </authorList>
    </citation>
    <scope>NUCLEOTIDE SEQUENCE [LARGE SCALE GENOMIC DNA]</scope>
    <source>
        <strain evidence="1 2">CRM56-3</strain>
    </source>
</reference>
<sequence>MKDPTIRDSYQPHTDYNQVRPLTAKDLQPLDPAVRSYVQAHAYGVELRTNHLI</sequence>
<gene>
    <name evidence="1" type="ORF">GM612_07445</name>
</gene>
<dbReference type="AlphaFoldDB" id="A0A7X2XWZ9"/>
<dbReference type="EMBL" id="WNJO01000007">
    <property type="protein sequence ID" value="MTV82483.1"/>
    <property type="molecule type" value="Genomic_DNA"/>
</dbReference>
<name>A0A7X2XWZ9_9LACO</name>
<proteinExistence type="predicted"/>